<name>A0AAI9H1E8_ECOLX</name>
<dbReference type="SUPFAM" id="SSF88874">
    <property type="entry name" value="Receptor-binding domain of short tail fibre protein gp12"/>
    <property type="match status" value="1"/>
</dbReference>
<organism evidence="4">
    <name type="scientific">Escherichia coli</name>
    <dbReference type="NCBI Taxonomy" id="562"/>
    <lineage>
        <taxon>Bacteria</taxon>
        <taxon>Pseudomonadati</taxon>
        <taxon>Pseudomonadota</taxon>
        <taxon>Gammaproteobacteria</taxon>
        <taxon>Enterobacterales</taxon>
        <taxon>Enterobacteriaceae</taxon>
        <taxon>Escherichia</taxon>
    </lineage>
</organism>
<evidence type="ECO:0000256" key="1">
    <source>
        <dbReference type="SAM" id="MobiDB-lite"/>
    </source>
</evidence>
<evidence type="ECO:0000313" key="4">
    <source>
        <dbReference type="EMBL" id="EMM0027699.1"/>
    </source>
</evidence>
<gene>
    <name evidence="4" type="ORF">P6223_004361</name>
</gene>
<dbReference type="RefSeq" id="WP_154308265.1">
    <property type="nucleotide sequence ID" value="NZ_CP196412.1"/>
</dbReference>
<accession>A0AAI9H1E8</accession>
<dbReference type="Gene3D" id="3.90.1340.10">
    <property type="entry name" value="Phage tail collar domain"/>
    <property type="match status" value="1"/>
</dbReference>
<feature type="domain" description="Phage tail fibre protein N-terminal" evidence="3">
    <location>
        <begin position="1"/>
        <end position="150"/>
    </location>
</feature>
<sequence>MSTKFYTLLTDIGAAKLASAAALGVPLKITYMAVGDGGGVLPTPDAKQTALVNEKRRAALNMLYIDPQNSSQIIAEQVIPENEGGWWIREVGLFDESGALIAVGNCPESYKPQLAEGSGRTQTVRMVLITSSTDNITLKIDPAVVLATRKYVDDKALELKVYADDQMAKHLAAPDPHSQYAPKASPTFTGTPKAPTPAAGNNTTQVATTAFVQAALTALINGAPATLDTLKEIAAAINNDPNFSTTINNALALKAPLSSPALTGTPTAPTAAQSVNNTQIATTAFVKSAIAGMVGSAPAALDTLNELAAALGNDPNFATTMLNALAGKQPLDNTLTNLSGKDVAGLLTYLGLGEGSALPVGVPVPWPSATPPTGWLKCNGAAFSAEEYPELAKAYPTNKLPDLRGEFIRGWDDGRGIDAGRVLLSIQTGMLEKHRHIVVANDGYDTKDEWELATIFKKTYTQGRGLDAANTGGSLIPSPTLHSRGSIGNTGGSETRPRNIAFNYIVRAA</sequence>
<dbReference type="EMBL" id="ABLFQU030000056">
    <property type="protein sequence ID" value="EMM0027699.1"/>
    <property type="molecule type" value="Genomic_DNA"/>
</dbReference>
<proteinExistence type="predicted"/>
<protein>
    <submittedName>
        <fullName evidence="4">Phage tail protein</fullName>
    </submittedName>
</protein>
<feature type="domain" description="Phage tail collar" evidence="2">
    <location>
        <begin position="361"/>
        <end position="408"/>
    </location>
</feature>
<dbReference type="PANTHER" id="PTHR35191">
    <property type="entry name" value="PROPHAGE SIDE TAIL FIBER PROTEIN HOMOLOG STFQ-RELATED"/>
    <property type="match status" value="1"/>
</dbReference>
<comment type="caution">
    <text evidence="4">The sequence shown here is derived from an EMBL/GenBank/DDBJ whole genome shotgun (WGS) entry which is preliminary data.</text>
</comment>
<reference evidence="4" key="1">
    <citation type="submission" date="2024-02" db="EMBL/GenBank/DDBJ databases">
        <authorList>
            <consortium name="Clinical and Environmental Microbiology Branch: Whole genome sequencing antimicrobial resistance pathogens in the healthcare setting"/>
        </authorList>
    </citation>
    <scope>NUCLEOTIDE SEQUENCE</scope>
    <source>
        <strain evidence="4">2023CK-00345</strain>
    </source>
</reference>
<dbReference type="InterPro" id="IPR022225">
    <property type="entry name" value="Phage_tail_fibre_N"/>
</dbReference>
<dbReference type="Pfam" id="PF12571">
    <property type="entry name" value="Phage_tail_fib"/>
    <property type="match status" value="1"/>
</dbReference>
<dbReference type="AlphaFoldDB" id="A0AAI9H1E8"/>
<dbReference type="InterPro" id="IPR037053">
    <property type="entry name" value="Phage_tail_collar_dom_sf"/>
</dbReference>
<dbReference type="PANTHER" id="PTHR35191:SF1">
    <property type="entry name" value="PROPHAGE SIDE TAIL FIBER PROTEIN HOMOLOG STFQ-RELATED"/>
    <property type="match status" value="1"/>
</dbReference>
<feature type="region of interest" description="Disordered" evidence="1">
    <location>
        <begin position="173"/>
        <end position="201"/>
    </location>
</feature>
<dbReference type="InterPro" id="IPR051934">
    <property type="entry name" value="Phage_Tail_Fiber_Structural"/>
</dbReference>
<dbReference type="Pfam" id="PF07484">
    <property type="entry name" value="Collar"/>
    <property type="match status" value="1"/>
</dbReference>
<feature type="region of interest" description="Disordered" evidence="1">
    <location>
        <begin position="472"/>
        <end position="493"/>
    </location>
</feature>
<evidence type="ECO:0000259" key="2">
    <source>
        <dbReference type="Pfam" id="PF07484"/>
    </source>
</evidence>
<evidence type="ECO:0000259" key="3">
    <source>
        <dbReference type="Pfam" id="PF12571"/>
    </source>
</evidence>
<dbReference type="InterPro" id="IPR011083">
    <property type="entry name" value="Phage_tail_collar_dom"/>
</dbReference>